<reference evidence="2 3" key="1">
    <citation type="journal article" date="2019" name="Sci. Rep.">
        <title>Orb-weaving spider Araneus ventricosus genome elucidates the spidroin gene catalogue.</title>
        <authorList>
            <person name="Kono N."/>
            <person name="Nakamura H."/>
            <person name="Ohtoshi R."/>
            <person name="Moran D.A.P."/>
            <person name="Shinohara A."/>
            <person name="Yoshida Y."/>
            <person name="Fujiwara M."/>
            <person name="Mori M."/>
            <person name="Tomita M."/>
            <person name="Arakawa K."/>
        </authorList>
    </citation>
    <scope>NUCLEOTIDE SEQUENCE [LARGE SCALE GENOMIC DNA]</scope>
</reference>
<protein>
    <submittedName>
        <fullName evidence="2">Uncharacterized protein</fullName>
    </submittedName>
</protein>
<gene>
    <name evidence="2" type="ORF">AVEN_273432_1</name>
</gene>
<evidence type="ECO:0000313" key="2">
    <source>
        <dbReference type="EMBL" id="GBM22246.1"/>
    </source>
</evidence>
<feature type="region of interest" description="Disordered" evidence="1">
    <location>
        <begin position="47"/>
        <end position="66"/>
    </location>
</feature>
<name>A0A4Y2E1N7_ARAVE</name>
<evidence type="ECO:0000313" key="3">
    <source>
        <dbReference type="Proteomes" id="UP000499080"/>
    </source>
</evidence>
<keyword evidence="3" id="KW-1185">Reference proteome</keyword>
<sequence length="187" mass="21197">MRTTLYSRIFRKTPNSTWQIGSTNREKITDYNSNGTSKSAERLEADQLATRQDSKHSEHDPRRSVLPTRNRGCLVADSPFHDRKITDFNLGRVIFLVAHMSQMQMIGSFCKQKITPYHYNGIANKQNSRLPNFSLAAESPAVPRNGEKDREKLCSEGSLSSFGPSETACLLAQVRVVRTYKNSKNEK</sequence>
<comment type="caution">
    <text evidence="2">The sequence shown here is derived from an EMBL/GenBank/DDBJ whole genome shotgun (WGS) entry which is preliminary data.</text>
</comment>
<dbReference type="AlphaFoldDB" id="A0A4Y2E1N7"/>
<accession>A0A4Y2E1N7</accession>
<dbReference type="EMBL" id="BGPR01000476">
    <property type="protein sequence ID" value="GBM22246.1"/>
    <property type="molecule type" value="Genomic_DNA"/>
</dbReference>
<evidence type="ECO:0000256" key="1">
    <source>
        <dbReference type="SAM" id="MobiDB-lite"/>
    </source>
</evidence>
<feature type="compositionally biased region" description="Basic and acidic residues" evidence="1">
    <location>
        <begin position="52"/>
        <end position="63"/>
    </location>
</feature>
<organism evidence="2 3">
    <name type="scientific">Araneus ventricosus</name>
    <name type="common">Orbweaver spider</name>
    <name type="synonym">Epeira ventricosa</name>
    <dbReference type="NCBI Taxonomy" id="182803"/>
    <lineage>
        <taxon>Eukaryota</taxon>
        <taxon>Metazoa</taxon>
        <taxon>Ecdysozoa</taxon>
        <taxon>Arthropoda</taxon>
        <taxon>Chelicerata</taxon>
        <taxon>Arachnida</taxon>
        <taxon>Araneae</taxon>
        <taxon>Araneomorphae</taxon>
        <taxon>Entelegynae</taxon>
        <taxon>Araneoidea</taxon>
        <taxon>Araneidae</taxon>
        <taxon>Araneus</taxon>
    </lineage>
</organism>
<dbReference type="Proteomes" id="UP000499080">
    <property type="component" value="Unassembled WGS sequence"/>
</dbReference>
<proteinExistence type="predicted"/>